<reference evidence="3" key="1">
    <citation type="journal article" date="2020" name="Stud. Mycol.">
        <title>101 Dothideomycetes genomes: a test case for predicting lifestyles and emergence of pathogens.</title>
        <authorList>
            <person name="Haridas S."/>
            <person name="Albert R."/>
            <person name="Binder M."/>
            <person name="Bloem J."/>
            <person name="Labutti K."/>
            <person name="Salamov A."/>
            <person name="Andreopoulos B."/>
            <person name="Baker S."/>
            <person name="Barry K."/>
            <person name="Bills G."/>
            <person name="Bluhm B."/>
            <person name="Cannon C."/>
            <person name="Castanera R."/>
            <person name="Culley D."/>
            <person name="Daum C."/>
            <person name="Ezra D."/>
            <person name="Gonzalez J."/>
            <person name="Henrissat B."/>
            <person name="Kuo A."/>
            <person name="Liang C."/>
            <person name="Lipzen A."/>
            <person name="Lutzoni F."/>
            <person name="Magnuson J."/>
            <person name="Mondo S."/>
            <person name="Nolan M."/>
            <person name="Ohm R."/>
            <person name="Pangilinan J."/>
            <person name="Park H.-J."/>
            <person name="Ramirez L."/>
            <person name="Alfaro M."/>
            <person name="Sun H."/>
            <person name="Tritt A."/>
            <person name="Yoshinaga Y."/>
            <person name="Zwiers L.-H."/>
            <person name="Turgeon B."/>
            <person name="Goodwin S."/>
            <person name="Spatafora J."/>
            <person name="Crous P."/>
            <person name="Grigoriev I."/>
        </authorList>
    </citation>
    <scope>NUCLEOTIDE SEQUENCE</scope>
    <source>
        <strain evidence="3">CBS 122681</strain>
    </source>
</reference>
<evidence type="ECO:0000256" key="1">
    <source>
        <dbReference type="SAM" id="MobiDB-lite"/>
    </source>
</evidence>
<dbReference type="EMBL" id="MU004395">
    <property type="protein sequence ID" value="KAF2652715.1"/>
    <property type="molecule type" value="Genomic_DNA"/>
</dbReference>
<accession>A0A6A6SYD2</accession>
<protein>
    <submittedName>
        <fullName evidence="3">Uncharacterized protein</fullName>
    </submittedName>
</protein>
<feature type="chain" id="PRO_5025471365" evidence="2">
    <location>
        <begin position="26"/>
        <end position="151"/>
    </location>
</feature>
<organism evidence="3 4">
    <name type="scientific">Lophiostoma macrostomum CBS 122681</name>
    <dbReference type="NCBI Taxonomy" id="1314788"/>
    <lineage>
        <taxon>Eukaryota</taxon>
        <taxon>Fungi</taxon>
        <taxon>Dikarya</taxon>
        <taxon>Ascomycota</taxon>
        <taxon>Pezizomycotina</taxon>
        <taxon>Dothideomycetes</taxon>
        <taxon>Pleosporomycetidae</taxon>
        <taxon>Pleosporales</taxon>
        <taxon>Lophiostomataceae</taxon>
        <taxon>Lophiostoma</taxon>
    </lineage>
</organism>
<keyword evidence="4" id="KW-1185">Reference proteome</keyword>
<evidence type="ECO:0000313" key="4">
    <source>
        <dbReference type="Proteomes" id="UP000799324"/>
    </source>
</evidence>
<feature type="signal peptide" evidence="2">
    <location>
        <begin position="1"/>
        <end position="25"/>
    </location>
</feature>
<evidence type="ECO:0000313" key="3">
    <source>
        <dbReference type="EMBL" id="KAF2652715.1"/>
    </source>
</evidence>
<feature type="compositionally biased region" description="Polar residues" evidence="1">
    <location>
        <begin position="86"/>
        <end position="101"/>
    </location>
</feature>
<evidence type="ECO:0000256" key="2">
    <source>
        <dbReference type="SAM" id="SignalP"/>
    </source>
</evidence>
<name>A0A6A6SYD2_9PLEO</name>
<feature type="compositionally biased region" description="Pro residues" evidence="1">
    <location>
        <begin position="65"/>
        <end position="82"/>
    </location>
</feature>
<proteinExistence type="predicted"/>
<keyword evidence="2" id="KW-0732">Signal</keyword>
<feature type="region of interest" description="Disordered" evidence="1">
    <location>
        <begin position="65"/>
        <end position="101"/>
    </location>
</feature>
<dbReference type="Proteomes" id="UP000799324">
    <property type="component" value="Unassembled WGS sequence"/>
</dbReference>
<dbReference type="AlphaFoldDB" id="A0A6A6SYD2"/>
<sequence length="151" mass="16700">MLRAFTYIRMCLCLCLLFSLYSSHALPMNITSPSTNLKLYRLQDFQPAHNAHLLLSPIPLHPPIAPTPPSTHLPTQTCPPTPHYASGSSPTKQEPTSTPSIPIATRLSTQLVNLRKRTMPPSTRSICRKSAILPGRLSGFICVKRMLAVRC</sequence>
<gene>
    <name evidence="3" type="ORF">K491DRAFT_725967</name>
</gene>